<dbReference type="Proteomes" id="UP000238217">
    <property type="component" value="Unassembled WGS sequence"/>
</dbReference>
<dbReference type="InterPro" id="IPR011528">
    <property type="entry name" value="NERD"/>
</dbReference>
<evidence type="ECO:0000313" key="4">
    <source>
        <dbReference type="Proteomes" id="UP000238217"/>
    </source>
</evidence>
<name>A0A2T0YRH5_9MICC</name>
<evidence type="ECO:0000256" key="1">
    <source>
        <dbReference type="SAM" id="MobiDB-lite"/>
    </source>
</evidence>
<dbReference type="AlphaFoldDB" id="A0A2T0YRH5"/>
<organism evidence="3 4">
    <name type="scientific">Nesterenkonia sandarakina</name>
    <dbReference type="NCBI Taxonomy" id="272918"/>
    <lineage>
        <taxon>Bacteria</taxon>
        <taxon>Bacillati</taxon>
        <taxon>Actinomycetota</taxon>
        <taxon>Actinomycetes</taxon>
        <taxon>Micrococcales</taxon>
        <taxon>Micrococcaceae</taxon>
        <taxon>Nesterenkonia</taxon>
    </lineage>
</organism>
<protein>
    <submittedName>
        <fullName evidence="3">Nuclease-like protein</fullName>
    </submittedName>
</protein>
<accession>A0A2T0YRH5</accession>
<evidence type="ECO:0000313" key="3">
    <source>
        <dbReference type="EMBL" id="PRZ18157.1"/>
    </source>
</evidence>
<sequence>MPADSPEDVRPLRLRYAGVCAVCAEPLRVGAEALHSRSRRKVFCIPCIDGSREVSPVKEPMSGEPSPPPPPIEAPPPLAELRLLSEDAARPAAEPEVPTAWHRGRAGAGAQREYARRRANDEARIRQKWGRFGGIAVALSQEKQSTAAWAIGAEGERRVGSRLDRVALELGGLVLHDRKIPGSRANIDHILIVPHGVWVIDSKKYTGRVELRRSGGLLSPRVEKLTVRGRDCTHLVDQVLKQVDLVRGCTPDVPVSGMLCFYRAEWPMGGHPRTRGVHVLWPRRVKQVAGARSGIRIDVEVVGAQLAAHFAAAE</sequence>
<evidence type="ECO:0000259" key="2">
    <source>
        <dbReference type="PROSITE" id="PS50965"/>
    </source>
</evidence>
<dbReference type="PROSITE" id="PS50965">
    <property type="entry name" value="NERD"/>
    <property type="match status" value="1"/>
</dbReference>
<proteinExistence type="predicted"/>
<comment type="caution">
    <text evidence="3">The sequence shown here is derived from an EMBL/GenBank/DDBJ whole genome shotgun (WGS) entry which is preliminary data.</text>
</comment>
<dbReference type="EMBL" id="PVTY01000003">
    <property type="protein sequence ID" value="PRZ18157.1"/>
    <property type="molecule type" value="Genomic_DNA"/>
</dbReference>
<dbReference type="OrthoDB" id="4246706at2"/>
<feature type="domain" description="NERD" evidence="2">
    <location>
        <begin position="151"/>
        <end position="269"/>
    </location>
</feature>
<feature type="region of interest" description="Disordered" evidence="1">
    <location>
        <begin position="54"/>
        <end position="76"/>
    </location>
</feature>
<feature type="compositionally biased region" description="Pro residues" evidence="1">
    <location>
        <begin position="65"/>
        <end position="76"/>
    </location>
</feature>
<gene>
    <name evidence="3" type="ORF">BCL67_103143</name>
</gene>
<reference evidence="3 4" key="1">
    <citation type="submission" date="2018-03" db="EMBL/GenBank/DDBJ databases">
        <title>Comparative analysis of microorganisms from saline springs in Andes Mountain Range, Colombia.</title>
        <authorList>
            <person name="Rubin E."/>
        </authorList>
    </citation>
    <scope>NUCLEOTIDE SEQUENCE [LARGE SCALE GENOMIC DNA]</scope>
    <source>
        <strain evidence="3 4">CG 35</strain>
    </source>
</reference>
<keyword evidence="4" id="KW-1185">Reference proteome</keyword>
<dbReference type="Pfam" id="PF08378">
    <property type="entry name" value="NERD"/>
    <property type="match status" value="1"/>
</dbReference>